<reference evidence="7" key="1">
    <citation type="submission" date="2025-08" db="UniProtKB">
        <authorList>
            <consortium name="RefSeq"/>
        </authorList>
    </citation>
    <scope>IDENTIFICATION</scope>
</reference>
<evidence type="ECO:0000256" key="3">
    <source>
        <dbReference type="ARBA" id="ARBA00022737"/>
    </source>
</evidence>
<accession>A0ABM0SF93</accession>
<evidence type="ECO:0000256" key="5">
    <source>
        <dbReference type="SAM" id="MobiDB-lite"/>
    </source>
</evidence>
<feature type="region of interest" description="Disordered" evidence="5">
    <location>
        <begin position="1"/>
        <end position="29"/>
    </location>
</feature>
<keyword evidence="3" id="KW-0677">Repeat</keyword>
<protein>
    <submittedName>
        <fullName evidence="7">Uncharacterized protein LOC103608926</fullName>
    </submittedName>
</protein>
<name>A0ABM0SF93_GALVR</name>
<organism evidence="6 7">
    <name type="scientific">Galeopterus variegatus</name>
    <name type="common">Malayan flying lemur</name>
    <name type="synonym">Cynocephalus variegatus</name>
    <dbReference type="NCBI Taxonomy" id="482537"/>
    <lineage>
        <taxon>Eukaryota</taxon>
        <taxon>Metazoa</taxon>
        <taxon>Chordata</taxon>
        <taxon>Craniata</taxon>
        <taxon>Vertebrata</taxon>
        <taxon>Euteleostomi</taxon>
        <taxon>Mammalia</taxon>
        <taxon>Eutheria</taxon>
        <taxon>Euarchontoglires</taxon>
        <taxon>Dermoptera</taxon>
        <taxon>Cynocephalidae</taxon>
        <taxon>Galeopterus</taxon>
    </lineage>
</organism>
<keyword evidence="4" id="KW-0472">Membrane</keyword>
<keyword evidence="2" id="KW-0597">Phosphoprotein</keyword>
<sequence>MAGKNSKNSLAQGTKKTDNKKSSRRNSMANEKGFVNKLDEFIQWLNEAMETTENWTPPKAETDGLKLYLETHLVGKIVAVSNQRILMYCLLVGNINFIYQKSLYANEWLNEAMETTENWTPPKAETDGLKLYLETHLSFKLNVDSHCALKEAVEEEGHQLLELIASHKAGLKDMLRMIASQWKELQRQIKRQHSWILRALDTIKAEILATDVSVQDEEGTGSPKVSGLKSALFPLISVFF</sequence>
<dbReference type="Proteomes" id="UP000694923">
    <property type="component" value="Unplaced"/>
</dbReference>
<evidence type="ECO:0000256" key="1">
    <source>
        <dbReference type="ARBA" id="ARBA00004308"/>
    </source>
</evidence>
<evidence type="ECO:0000313" key="6">
    <source>
        <dbReference type="Proteomes" id="UP000694923"/>
    </source>
</evidence>
<evidence type="ECO:0000256" key="2">
    <source>
        <dbReference type="ARBA" id="ARBA00022553"/>
    </source>
</evidence>
<dbReference type="GeneID" id="103608926"/>
<dbReference type="PANTHER" id="PTHR14514">
    <property type="entry name" value="PKA ANCHORING PROTEIN"/>
    <property type="match status" value="1"/>
</dbReference>
<gene>
    <name evidence="7" type="primary">LOC103608926</name>
</gene>
<proteinExistence type="predicted"/>
<dbReference type="PANTHER" id="PTHR14514:SF2">
    <property type="entry name" value="A-KINASE ANCHOR PROTEIN 6"/>
    <property type="match status" value="1"/>
</dbReference>
<keyword evidence="6" id="KW-1185">Reference proteome</keyword>
<evidence type="ECO:0000313" key="7">
    <source>
        <dbReference type="RefSeq" id="XP_008591534.1"/>
    </source>
</evidence>
<feature type="compositionally biased region" description="Polar residues" evidence="5">
    <location>
        <begin position="1"/>
        <end position="14"/>
    </location>
</feature>
<comment type="subcellular location">
    <subcellularLocation>
        <location evidence="1">Endomembrane system</location>
    </subcellularLocation>
</comment>
<evidence type="ECO:0000256" key="4">
    <source>
        <dbReference type="ARBA" id="ARBA00023136"/>
    </source>
</evidence>
<dbReference type="SUPFAM" id="SSF46966">
    <property type="entry name" value="Spectrin repeat"/>
    <property type="match status" value="1"/>
</dbReference>
<dbReference type="RefSeq" id="XP_008591534.1">
    <property type="nucleotide sequence ID" value="XM_008593312.1"/>
</dbReference>
<dbReference type="Gene3D" id="1.20.58.60">
    <property type="match status" value="1"/>
</dbReference>